<protein>
    <submittedName>
        <fullName evidence="1">Uncharacterized protein</fullName>
    </submittedName>
</protein>
<dbReference type="Proteomes" id="UP000499080">
    <property type="component" value="Unassembled WGS sequence"/>
</dbReference>
<evidence type="ECO:0000313" key="2">
    <source>
        <dbReference type="Proteomes" id="UP000499080"/>
    </source>
</evidence>
<gene>
    <name evidence="1" type="ORF">AVEN_67714_1</name>
</gene>
<name>A0A4Y2T228_ARAVE</name>
<dbReference type="AlphaFoldDB" id="A0A4Y2T228"/>
<evidence type="ECO:0000313" key="1">
    <source>
        <dbReference type="EMBL" id="GBN94668.1"/>
    </source>
</evidence>
<reference evidence="1 2" key="1">
    <citation type="journal article" date="2019" name="Sci. Rep.">
        <title>Orb-weaving spider Araneus ventricosus genome elucidates the spidroin gene catalogue.</title>
        <authorList>
            <person name="Kono N."/>
            <person name="Nakamura H."/>
            <person name="Ohtoshi R."/>
            <person name="Moran D.A.P."/>
            <person name="Shinohara A."/>
            <person name="Yoshida Y."/>
            <person name="Fujiwara M."/>
            <person name="Mori M."/>
            <person name="Tomita M."/>
            <person name="Arakawa K."/>
        </authorList>
    </citation>
    <scope>NUCLEOTIDE SEQUENCE [LARGE SCALE GENOMIC DNA]</scope>
</reference>
<dbReference type="EMBL" id="BGPR01025608">
    <property type="protein sequence ID" value="GBN94668.1"/>
    <property type="molecule type" value="Genomic_DNA"/>
</dbReference>
<proteinExistence type="predicted"/>
<sequence length="152" mass="17195">MYSVGGLVKESWLRAWRDAGSKLDCTDDPSCERTWCKLNPPSVVSPAVEAWANLLCKENCTDWLRSDPRLWDRRVPGSKPDSTEDLSCIGPVARSIIRRESNVLPLVWCGTLERGFQLRCLPRHLPAVQTDEVRPKIALVLLRNGMLIIKLN</sequence>
<keyword evidence="2" id="KW-1185">Reference proteome</keyword>
<comment type="caution">
    <text evidence="1">The sequence shown here is derived from an EMBL/GenBank/DDBJ whole genome shotgun (WGS) entry which is preliminary data.</text>
</comment>
<accession>A0A4Y2T228</accession>
<organism evidence="1 2">
    <name type="scientific">Araneus ventricosus</name>
    <name type="common">Orbweaver spider</name>
    <name type="synonym">Epeira ventricosa</name>
    <dbReference type="NCBI Taxonomy" id="182803"/>
    <lineage>
        <taxon>Eukaryota</taxon>
        <taxon>Metazoa</taxon>
        <taxon>Ecdysozoa</taxon>
        <taxon>Arthropoda</taxon>
        <taxon>Chelicerata</taxon>
        <taxon>Arachnida</taxon>
        <taxon>Araneae</taxon>
        <taxon>Araneomorphae</taxon>
        <taxon>Entelegynae</taxon>
        <taxon>Araneoidea</taxon>
        <taxon>Araneidae</taxon>
        <taxon>Araneus</taxon>
    </lineage>
</organism>